<dbReference type="AlphaFoldDB" id="A0AAV7EYH5"/>
<reference evidence="1 2" key="1">
    <citation type="submission" date="2021-07" db="EMBL/GenBank/DDBJ databases">
        <title>The Aristolochia fimbriata genome: insights into angiosperm evolution, floral development and chemical biosynthesis.</title>
        <authorList>
            <person name="Jiao Y."/>
        </authorList>
    </citation>
    <scope>NUCLEOTIDE SEQUENCE [LARGE SCALE GENOMIC DNA]</scope>
    <source>
        <strain evidence="1">IBCAS-2021</strain>
        <tissue evidence="1">Leaf</tissue>
    </source>
</reference>
<dbReference type="CDD" id="cd07067">
    <property type="entry name" value="HP_PGM_like"/>
    <property type="match status" value="1"/>
</dbReference>
<comment type="caution">
    <text evidence="1">The sequence shown here is derived from an EMBL/GenBank/DDBJ whole genome shotgun (WGS) entry which is preliminary data.</text>
</comment>
<dbReference type="PANTHER" id="PTHR47821">
    <property type="entry name" value="PHOSPHOGLYCERATE MUTASE FAMILY PROTEIN"/>
    <property type="match status" value="1"/>
</dbReference>
<proteinExistence type="predicted"/>
<dbReference type="SMART" id="SM00855">
    <property type="entry name" value="PGAM"/>
    <property type="match status" value="1"/>
</dbReference>
<dbReference type="SUPFAM" id="SSF53254">
    <property type="entry name" value="Phosphoglycerate mutase-like"/>
    <property type="match status" value="1"/>
</dbReference>
<dbReference type="Proteomes" id="UP000825729">
    <property type="component" value="Unassembled WGS sequence"/>
</dbReference>
<dbReference type="Pfam" id="PF00300">
    <property type="entry name" value="His_Phos_1"/>
    <property type="match status" value="1"/>
</dbReference>
<dbReference type="InterPro" id="IPR013078">
    <property type="entry name" value="His_Pase_superF_clade-1"/>
</dbReference>
<protein>
    <submittedName>
        <fullName evidence="1">Uncharacterized protein</fullName>
    </submittedName>
</protein>
<name>A0AAV7EYH5_ARIFI</name>
<accession>A0AAV7EYH5</accession>
<dbReference type="InterPro" id="IPR029033">
    <property type="entry name" value="His_PPase_superfam"/>
</dbReference>
<evidence type="ECO:0000313" key="1">
    <source>
        <dbReference type="EMBL" id="KAG9452641.1"/>
    </source>
</evidence>
<organism evidence="1 2">
    <name type="scientific">Aristolochia fimbriata</name>
    <name type="common">White veined hardy Dutchman's pipe vine</name>
    <dbReference type="NCBI Taxonomy" id="158543"/>
    <lineage>
        <taxon>Eukaryota</taxon>
        <taxon>Viridiplantae</taxon>
        <taxon>Streptophyta</taxon>
        <taxon>Embryophyta</taxon>
        <taxon>Tracheophyta</taxon>
        <taxon>Spermatophyta</taxon>
        <taxon>Magnoliopsida</taxon>
        <taxon>Magnoliidae</taxon>
        <taxon>Piperales</taxon>
        <taxon>Aristolochiaceae</taxon>
        <taxon>Aristolochia</taxon>
    </lineage>
</organism>
<dbReference type="Gene3D" id="3.40.50.1240">
    <property type="entry name" value="Phosphoglycerate mutase-like"/>
    <property type="match status" value="1"/>
</dbReference>
<dbReference type="EMBL" id="JAINDJ010000003">
    <property type="protein sequence ID" value="KAG9452641.1"/>
    <property type="molecule type" value="Genomic_DNA"/>
</dbReference>
<dbReference type="PANTHER" id="PTHR47821:SF2">
    <property type="entry name" value="PHOSPHOGLYCERATE MUTASE FAMILY PROTEIN"/>
    <property type="match status" value="1"/>
</dbReference>
<gene>
    <name evidence="1" type="ORF">H6P81_005545</name>
</gene>
<evidence type="ECO:0000313" key="2">
    <source>
        <dbReference type="Proteomes" id="UP000825729"/>
    </source>
</evidence>
<keyword evidence="2" id="KW-1185">Reference proteome</keyword>
<sequence>MMKKEEGGEKGGRKVLGGEGGRCWSREEWERDRGTGINLIVSDVPGDLNLQLPITGLGKHLIEQTQRRFTGCAIQRNSGFSRSLLLSMSTLSFLRNKYWVLRHGKSIPNERGLIVSSVEKGVLEEYGLAQEGVGQAQLAGELLLKELQLTNTPLDAVRICYSPFSRTTQTAKTVANELNLPFESPQCKVIENLRERYFGPTFELLSHEKYSDIWALDEKDPFLPPDGGESVANVVSRLAAALESLEAEFDGCTILIVSHGDPLQILQTILHAANQLENACSKDLQTRIREVTNHSILSQHRKFALLTGELREIK</sequence>